<comment type="catalytic activity">
    <reaction evidence="6">
        <text>dopamine + (9Z)-octadecenoyl-CoA = N-(9Z-octadecanoyl)-dopamine + CoA + H(+)</text>
        <dbReference type="Rhea" id="RHEA:51380"/>
        <dbReference type="ChEBI" id="CHEBI:15378"/>
        <dbReference type="ChEBI" id="CHEBI:31883"/>
        <dbReference type="ChEBI" id="CHEBI:57287"/>
        <dbReference type="ChEBI" id="CHEBI:57387"/>
        <dbReference type="ChEBI" id="CHEBI:59905"/>
    </reaction>
    <physiologicalReaction direction="left-to-right" evidence="6">
        <dbReference type="Rhea" id="RHEA:51381"/>
    </physiologicalReaction>
</comment>
<dbReference type="SUPFAM" id="SSF55729">
    <property type="entry name" value="Acyl-CoA N-acyltransferases (Nat)"/>
    <property type="match status" value="1"/>
</dbReference>
<dbReference type="PANTHER" id="PTHR20905:SF1">
    <property type="entry name" value="AT07410P-RELATED"/>
    <property type="match status" value="1"/>
</dbReference>
<evidence type="ECO:0000256" key="13">
    <source>
        <dbReference type="ARBA" id="ARBA00052491"/>
    </source>
</evidence>
<evidence type="ECO:0000256" key="12">
    <source>
        <dbReference type="ARBA" id="ARBA00052335"/>
    </source>
</evidence>
<evidence type="ECO:0000313" key="16">
    <source>
        <dbReference type="Proteomes" id="UP000494040"/>
    </source>
</evidence>
<dbReference type="InterPro" id="IPR000182">
    <property type="entry name" value="GNAT_dom"/>
</dbReference>
<comment type="catalytic activity">
    <reaction evidence="8">
        <text>serotonin + (5Z,8Z,11Z,14Z)-eicosatetraenoyl-CoA = N-[(5Z,8Z,11Z,14Z)-eicosatetraenoyl]-serotonin + CoA + H(+)</text>
        <dbReference type="Rhea" id="RHEA:51396"/>
        <dbReference type="ChEBI" id="CHEBI:15378"/>
        <dbReference type="ChEBI" id="CHEBI:57287"/>
        <dbReference type="ChEBI" id="CHEBI:57368"/>
        <dbReference type="ChEBI" id="CHEBI:132255"/>
        <dbReference type="ChEBI" id="CHEBI:350546"/>
    </reaction>
    <physiologicalReaction direction="left-to-right" evidence="8">
        <dbReference type="Rhea" id="RHEA:51397"/>
    </physiologicalReaction>
</comment>
<dbReference type="OrthoDB" id="41532at2759"/>
<proteinExistence type="inferred from homology"/>
<evidence type="ECO:0000256" key="5">
    <source>
        <dbReference type="ARBA" id="ARBA00039114"/>
    </source>
</evidence>
<name>A0A8I6RBM9_CIMLE</name>
<comment type="catalytic activity">
    <reaction evidence="7">
        <text>serotonin + octadecanoyl-CoA = N-octadecanoyl-serotonin + CoA + H(+)</text>
        <dbReference type="Rhea" id="RHEA:51400"/>
        <dbReference type="ChEBI" id="CHEBI:15378"/>
        <dbReference type="ChEBI" id="CHEBI:57287"/>
        <dbReference type="ChEBI" id="CHEBI:57394"/>
        <dbReference type="ChEBI" id="CHEBI:134065"/>
        <dbReference type="ChEBI" id="CHEBI:350546"/>
    </reaction>
    <physiologicalReaction direction="left-to-right" evidence="7">
        <dbReference type="Rhea" id="RHEA:51401"/>
    </physiologicalReaction>
</comment>
<evidence type="ECO:0000256" key="9">
    <source>
        <dbReference type="ARBA" id="ARBA00051711"/>
    </source>
</evidence>
<dbReference type="OMA" id="VMEKMDF"/>
<comment type="catalytic activity">
    <reaction evidence="13">
        <text>serotonin + acetyl-CoA = N-acetylserotonin + CoA + H(+)</text>
        <dbReference type="Rhea" id="RHEA:25217"/>
        <dbReference type="ChEBI" id="CHEBI:15378"/>
        <dbReference type="ChEBI" id="CHEBI:17697"/>
        <dbReference type="ChEBI" id="CHEBI:57287"/>
        <dbReference type="ChEBI" id="CHEBI:57288"/>
        <dbReference type="ChEBI" id="CHEBI:350546"/>
        <dbReference type="EC" id="2.3.1.87"/>
    </reaction>
    <physiologicalReaction direction="left-to-right" evidence="13">
        <dbReference type="Rhea" id="RHEA:25218"/>
    </physiologicalReaction>
</comment>
<organism evidence="15 16">
    <name type="scientific">Cimex lectularius</name>
    <name type="common">Bed bug</name>
    <name type="synonym">Acanthia lectularia</name>
    <dbReference type="NCBI Taxonomy" id="79782"/>
    <lineage>
        <taxon>Eukaryota</taxon>
        <taxon>Metazoa</taxon>
        <taxon>Ecdysozoa</taxon>
        <taxon>Arthropoda</taxon>
        <taxon>Hexapoda</taxon>
        <taxon>Insecta</taxon>
        <taxon>Pterygota</taxon>
        <taxon>Neoptera</taxon>
        <taxon>Paraneoptera</taxon>
        <taxon>Hemiptera</taxon>
        <taxon>Heteroptera</taxon>
        <taxon>Panheteroptera</taxon>
        <taxon>Cimicomorpha</taxon>
        <taxon>Cimicidae</taxon>
        <taxon>Cimex</taxon>
    </lineage>
</organism>
<accession>A0A8I6RBM9</accession>
<dbReference type="EC" id="2.3.1.87" evidence="5"/>
<evidence type="ECO:0000259" key="14">
    <source>
        <dbReference type="Pfam" id="PF00583"/>
    </source>
</evidence>
<evidence type="ECO:0000256" key="3">
    <source>
        <dbReference type="ARBA" id="ARBA00037926"/>
    </source>
</evidence>
<keyword evidence="16" id="KW-1185">Reference proteome</keyword>
<comment type="catalytic activity">
    <reaction evidence="9">
        <text>dopamine + acetyl-CoA = N-acetyldopamine + CoA + H(+)</text>
        <dbReference type="Rhea" id="RHEA:51388"/>
        <dbReference type="ChEBI" id="CHEBI:15378"/>
        <dbReference type="ChEBI" id="CHEBI:57287"/>
        <dbReference type="ChEBI" id="CHEBI:57288"/>
        <dbReference type="ChEBI" id="CHEBI:59905"/>
        <dbReference type="ChEBI" id="CHEBI:125678"/>
    </reaction>
    <physiologicalReaction direction="left-to-right" evidence="9">
        <dbReference type="Rhea" id="RHEA:51389"/>
    </physiologicalReaction>
</comment>
<dbReference type="AlphaFoldDB" id="A0A8I6RBM9"/>
<dbReference type="EnsemblMetazoa" id="XM_014387307.1">
    <property type="protein sequence ID" value="XP_014242793.1"/>
    <property type="gene ID" value="LOC106662875"/>
</dbReference>
<keyword evidence="1" id="KW-0808">Transferase</keyword>
<dbReference type="KEGG" id="clec:106662875"/>
<protein>
    <recommendedName>
        <fullName evidence="5">aralkylamine N-acetyltransferase</fullName>
        <ecNumber evidence="5">2.3.1.87</ecNumber>
    </recommendedName>
</protein>
<evidence type="ECO:0000256" key="8">
    <source>
        <dbReference type="ARBA" id="ARBA00051284"/>
    </source>
</evidence>
<evidence type="ECO:0000256" key="7">
    <source>
        <dbReference type="ARBA" id="ARBA00050849"/>
    </source>
</evidence>
<reference evidence="15" key="1">
    <citation type="submission" date="2022-01" db="UniProtKB">
        <authorList>
            <consortium name="EnsemblMetazoa"/>
        </authorList>
    </citation>
    <scope>IDENTIFICATION</scope>
</reference>
<dbReference type="GO" id="GO:0004059">
    <property type="term" value="F:aralkylamine N-acetyltransferase activity"/>
    <property type="evidence" value="ECO:0007669"/>
    <property type="project" value="UniProtKB-EC"/>
</dbReference>
<evidence type="ECO:0000313" key="15">
    <source>
        <dbReference type="EnsemblMetazoa" id="XP_014242793.1"/>
    </source>
</evidence>
<dbReference type="FunFam" id="3.40.630.30:FF:000046">
    <property type="entry name" value="Dopamine N-acetyltransferase"/>
    <property type="match status" value="1"/>
</dbReference>
<dbReference type="CDD" id="cd04301">
    <property type="entry name" value="NAT_SF"/>
    <property type="match status" value="1"/>
</dbReference>
<evidence type="ECO:0000256" key="2">
    <source>
        <dbReference type="ARBA" id="ARBA00023315"/>
    </source>
</evidence>
<comment type="similarity">
    <text evidence="4">Belongs to the acetyltransferase family. AANAT subfamily.</text>
</comment>
<comment type="pathway">
    <text evidence="3">Aromatic compound metabolism; melatonin biosynthesis; melatonin from serotonin: step 1/2.</text>
</comment>
<comment type="catalytic activity">
    <reaction evidence="10">
        <text>serotonin + (9Z)-octadecenoyl-CoA = N-(9Z-octadecenoyl)-serotonin + CoA + H(+)</text>
        <dbReference type="Rhea" id="RHEA:51392"/>
        <dbReference type="ChEBI" id="CHEBI:15378"/>
        <dbReference type="ChEBI" id="CHEBI:57287"/>
        <dbReference type="ChEBI" id="CHEBI:57387"/>
        <dbReference type="ChEBI" id="CHEBI:134064"/>
        <dbReference type="ChEBI" id="CHEBI:350546"/>
    </reaction>
    <physiologicalReaction direction="left-to-right" evidence="10">
        <dbReference type="Rhea" id="RHEA:51393"/>
    </physiologicalReaction>
</comment>
<feature type="domain" description="N-acetyltransferase" evidence="14">
    <location>
        <begin position="159"/>
        <end position="215"/>
    </location>
</feature>
<gene>
    <name evidence="15" type="primary">106662875</name>
</gene>
<sequence length="252" mass="28355">METISRTTHTLYKPFSDNVTETRSSKKGRMEGKGYRLEPITTRDSSQVIQFLRKFFFKDEPLNICVGLLDEPGSTCIELETYCLDSIPDGVSLMAVSPDNEMLGVCINGVLRREENDKSNDKEDDLQNCTNQKFKKILNLLTTVGKDSDVFGQFPEIDSCVEIRVVSVDDACRGQGIAKAFFDQTKKVAKEQGYPLVKVDCTSHYSAMAVSRLGFHCIYTLNYSDHLDEEGKPVFVPEPPHACVKTYVMHVN</sequence>
<comment type="catalytic activity">
    <reaction evidence="12">
        <text>dopamine + hexadecanoyl-CoA = N-hexadecanoyl-dopamine + CoA + H(+)</text>
        <dbReference type="Rhea" id="RHEA:51376"/>
        <dbReference type="ChEBI" id="CHEBI:15378"/>
        <dbReference type="ChEBI" id="CHEBI:57287"/>
        <dbReference type="ChEBI" id="CHEBI:57379"/>
        <dbReference type="ChEBI" id="CHEBI:59905"/>
        <dbReference type="ChEBI" id="CHEBI:134058"/>
    </reaction>
    <physiologicalReaction direction="left-to-right" evidence="12">
        <dbReference type="Rhea" id="RHEA:51377"/>
    </physiologicalReaction>
</comment>
<dbReference type="Pfam" id="PF00583">
    <property type="entry name" value="Acetyltransf_1"/>
    <property type="match status" value="1"/>
</dbReference>
<evidence type="ECO:0000256" key="10">
    <source>
        <dbReference type="ARBA" id="ARBA00051823"/>
    </source>
</evidence>
<evidence type="ECO:0000256" key="1">
    <source>
        <dbReference type="ARBA" id="ARBA00022679"/>
    </source>
</evidence>
<evidence type="ECO:0000256" key="4">
    <source>
        <dbReference type="ARBA" id="ARBA00038182"/>
    </source>
</evidence>
<dbReference type="InterPro" id="IPR016181">
    <property type="entry name" value="Acyl_CoA_acyltransferase"/>
</dbReference>
<keyword evidence="2" id="KW-0012">Acyltransferase</keyword>
<comment type="catalytic activity">
    <reaction evidence="11">
        <text>serotonin + hexadecanoyl-CoA = N-hexadecanoyl-serotonin + CoA + H(+)</text>
        <dbReference type="Rhea" id="RHEA:51384"/>
        <dbReference type="ChEBI" id="CHEBI:15378"/>
        <dbReference type="ChEBI" id="CHEBI:57287"/>
        <dbReference type="ChEBI" id="CHEBI:57379"/>
        <dbReference type="ChEBI" id="CHEBI:134059"/>
        <dbReference type="ChEBI" id="CHEBI:350546"/>
    </reaction>
    <physiologicalReaction direction="left-to-right" evidence="11">
        <dbReference type="Rhea" id="RHEA:51385"/>
    </physiologicalReaction>
</comment>
<dbReference type="PANTHER" id="PTHR20905">
    <property type="entry name" value="N-ACETYLTRANSFERASE-RELATED"/>
    <property type="match status" value="1"/>
</dbReference>
<evidence type="ECO:0000256" key="6">
    <source>
        <dbReference type="ARBA" id="ARBA00050189"/>
    </source>
</evidence>
<dbReference type="Proteomes" id="UP000494040">
    <property type="component" value="Unassembled WGS sequence"/>
</dbReference>
<dbReference type="Gene3D" id="3.40.630.30">
    <property type="match status" value="1"/>
</dbReference>
<evidence type="ECO:0000256" key="11">
    <source>
        <dbReference type="ARBA" id="ARBA00052178"/>
    </source>
</evidence>